<dbReference type="Proteomes" id="UP000038045">
    <property type="component" value="Unplaced"/>
</dbReference>
<evidence type="ECO:0000313" key="2">
    <source>
        <dbReference type="WBParaSite" id="PTRK_0000115600.1"/>
    </source>
</evidence>
<keyword evidence="1" id="KW-1185">Reference proteome</keyword>
<proteinExistence type="predicted"/>
<protein>
    <submittedName>
        <fullName evidence="2">Ig-like domain-containing protein</fullName>
    </submittedName>
</protein>
<accession>A0A0N4Z2R2</accession>
<dbReference type="AlphaFoldDB" id="A0A0N4Z2R2"/>
<organism evidence="1 2">
    <name type="scientific">Parastrongyloides trichosuri</name>
    <name type="common">Possum-specific nematode worm</name>
    <dbReference type="NCBI Taxonomy" id="131310"/>
    <lineage>
        <taxon>Eukaryota</taxon>
        <taxon>Metazoa</taxon>
        <taxon>Ecdysozoa</taxon>
        <taxon>Nematoda</taxon>
        <taxon>Chromadorea</taxon>
        <taxon>Rhabditida</taxon>
        <taxon>Tylenchina</taxon>
        <taxon>Panagrolaimomorpha</taxon>
        <taxon>Strongyloidoidea</taxon>
        <taxon>Strongyloididae</taxon>
        <taxon>Parastrongyloides</taxon>
    </lineage>
</organism>
<evidence type="ECO:0000313" key="1">
    <source>
        <dbReference type="Proteomes" id="UP000038045"/>
    </source>
</evidence>
<dbReference type="WBParaSite" id="PTRK_0000115600.1">
    <property type="protein sequence ID" value="PTRK_0000115600.1"/>
    <property type="gene ID" value="PTRK_0000115600"/>
</dbReference>
<reference evidence="2" key="1">
    <citation type="submission" date="2017-02" db="UniProtKB">
        <authorList>
            <consortium name="WormBaseParasite"/>
        </authorList>
    </citation>
    <scope>IDENTIFICATION</scope>
</reference>
<sequence length="239" mass="27701">MLKLSNLEMIKMSCSFTSKKYAPEIIWKHRKSRNERWSDFPCDDEVNRYTCKNETTGDNRSYGECHLSLNNIRNSGYYKCVEEADNTLSGEEFFIQITGVESIDIISRLLKLNKIGFVTVKICSNPKPHLIWYGKDQIVHTGQSSDRYSGMPLSISPISIDKVTNISTNYDKYCWITSLIIKRVTPSDREIKIFIISENFIYEKPITFTNFPMNLNNSKIVIKNYFMLILLSLIVLCLT</sequence>
<name>A0A0N4Z2R2_PARTI</name>